<sequence length="428" mass="48157">MLTARPNRSKDESGGQHWTPYNCSGWPYGYYSTQGRRPHMEDHFQVSVLNTALHQGINFFGVFDGHSGTRCAEFLKKNLVGYLTNSIRKVNLPLELNLFDSCCSNVDFNQVNEFSKAISNSYLECDRNFLEIAVNNRWFDGSTATTPLNQTGARQSFTINLFMLRTLETREQYLPVLAIPLSDDHKPSRPDEQERIIAAGGSIIKIGVPRVDGLLATSRSFGDGSLKTSNKAVIADPEYMIMASDGVWDVVSNKQAVEIAIKHEDPQKAVEKKPLKGGVREEDDEADVFECKRLVGEKPCYAGWLWKRKTKKNGFLDNFTTEWQKRWSDSVAYAGAKVVHFILAYYTDDSEASRASIAPRKPLSLDPTYTARREAANDSNGRYCVSVQDAKSGKVYLLSAMSESEINGWLDALNKLFKDAPHPMNMRY</sequence>
<dbReference type="CDD" id="cd00143">
    <property type="entry name" value="PP2Cc"/>
    <property type="match status" value="1"/>
</dbReference>
<feature type="domain" description="PPM-type phosphatase" evidence="2">
    <location>
        <begin position="27"/>
        <end position="338"/>
    </location>
</feature>
<protein>
    <recommendedName>
        <fullName evidence="6">PPM-type phosphatase domain-containing protein</fullName>
    </recommendedName>
</protein>
<evidence type="ECO:0000313" key="5">
    <source>
        <dbReference type="Proteomes" id="UP000011087"/>
    </source>
</evidence>
<dbReference type="PaxDb" id="55529-EKX36793"/>
<dbReference type="RefSeq" id="XP_005823773.1">
    <property type="nucleotide sequence ID" value="XM_005823716.1"/>
</dbReference>
<dbReference type="EMBL" id="JH993068">
    <property type="protein sequence ID" value="EKX36793.1"/>
    <property type="molecule type" value="Genomic_DNA"/>
</dbReference>
<evidence type="ECO:0008006" key="6">
    <source>
        <dbReference type="Google" id="ProtNLM"/>
    </source>
</evidence>
<evidence type="ECO:0000259" key="2">
    <source>
        <dbReference type="PROSITE" id="PS51746"/>
    </source>
</evidence>
<dbReference type="GeneID" id="17293499"/>
<dbReference type="Pfam" id="PF00481">
    <property type="entry name" value="PP2C"/>
    <property type="match status" value="1"/>
</dbReference>
<accession>L1IKM7</accession>
<dbReference type="PROSITE" id="PS51746">
    <property type="entry name" value="PPM_2"/>
    <property type="match status" value="1"/>
</dbReference>
<evidence type="ECO:0000313" key="4">
    <source>
        <dbReference type="EnsemblProtists" id="EKX36793"/>
    </source>
</evidence>
<dbReference type="Gene3D" id="2.30.29.30">
    <property type="entry name" value="Pleckstrin-homology domain (PH domain)/Phosphotyrosine-binding domain (PTB)"/>
    <property type="match status" value="1"/>
</dbReference>
<dbReference type="InterPro" id="IPR001849">
    <property type="entry name" value="PH_domain"/>
</dbReference>
<dbReference type="AlphaFoldDB" id="L1IKM7"/>
<dbReference type="InterPro" id="IPR011993">
    <property type="entry name" value="PH-like_dom_sf"/>
</dbReference>
<dbReference type="PANTHER" id="PTHR47992">
    <property type="entry name" value="PROTEIN PHOSPHATASE"/>
    <property type="match status" value="1"/>
</dbReference>
<dbReference type="PROSITE" id="PS50003">
    <property type="entry name" value="PH_DOMAIN"/>
    <property type="match status" value="1"/>
</dbReference>
<feature type="domain" description="PH" evidence="1">
    <location>
        <begin position="309"/>
        <end position="418"/>
    </location>
</feature>
<dbReference type="Proteomes" id="UP000011087">
    <property type="component" value="Unassembled WGS sequence"/>
</dbReference>
<dbReference type="GO" id="GO:0004722">
    <property type="term" value="F:protein serine/threonine phosphatase activity"/>
    <property type="evidence" value="ECO:0007669"/>
    <property type="project" value="InterPro"/>
</dbReference>
<keyword evidence="5" id="KW-1185">Reference proteome</keyword>
<dbReference type="OMA" id="NPPRCAF"/>
<dbReference type="InterPro" id="IPR001932">
    <property type="entry name" value="PPM-type_phosphatase-like_dom"/>
</dbReference>
<dbReference type="SMART" id="SM00332">
    <property type="entry name" value="PP2Cc"/>
    <property type="match status" value="1"/>
</dbReference>
<dbReference type="InterPro" id="IPR015655">
    <property type="entry name" value="PP2C"/>
</dbReference>
<name>L1IKM7_GUITC</name>
<gene>
    <name evidence="3" type="ORF">GUITHDRAFT_145529</name>
</gene>
<organism evidence="3">
    <name type="scientific">Guillardia theta (strain CCMP2712)</name>
    <name type="common">Cryptophyte</name>
    <dbReference type="NCBI Taxonomy" id="905079"/>
    <lineage>
        <taxon>Eukaryota</taxon>
        <taxon>Cryptophyceae</taxon>
        <taxon>Pyrenomonadales</taxon>
        <taxon>Geminigeraceae</taxon>
        <taxon>Guillardia</taxon>
    </lineage>
</organism>
<dbReference type="OrthoDB" id="416093at2759"/>
<dbReference type="Gene3D" id="3.60.40.10">
    <property type="entry name" value="PPM-type phosphatase domain"/>
    <property type="match status" value="1"/>
</dbReference>
<reference evidence="4" key="3">
    <citation type="submission" date="2015-06" db="UniProtKB">
        <authorList>
            <consortium name="EnsemblProtists"/>
        </authorList>
    </citation>
    <scope>IDENTIFICATION</scope>
</reference>
<dbReference type="InterPro" id="IPR036457">
    <property type="entry name" value="PPM-type-like_dom_sf"/>
</dbReference>
<dbReference type="SUPFAM" id="SSF81606">
    <property type="entry name" value="PP2C-like"/>
    <property type="match status" value="1"/>
</dbReference>
<dbReference type="EnsemblProtists" id="EKX36793">
    <property type="protein sequence ID" value="EKX36793"/>
    <property type="gene ID" value="GUITHDRAFT_145529"/>
</dbReference>
<dbReference type="SUPFAM" id="SSF50729">
    <property type="entry name" value="PH domain-like"/>
    <property type="match status" value="1"/>
</dbReference>
<reference evidence="3 5" key="1">
    <citation type="journal article" date="2012" name="Nature">
        <title>Algal genomes reveal evolutionary mosaicism and the fate of nucleomorphs.</title>
        <authorList>
            <consortium name="DOE Joint Genome Institute"/>
            <person name="Curtis B.A."/>
            <person name="Tanifuji G."/>
            <person name="Burki F."/>
            <person name="Gruber A."/>
            <person name="Irimia M."/>
            <person name="Maruyama S."/>
            <person name="Arias M.C."/>
            <person name="Ball S.G."/>
            <person name="Gile G.H."/>
            <person name="Hirakawa Y."/>
            <person name="Hopkins J.F."/>
            <person name="Kuo A."/>
            <person name="Rensing S.A."/>
            <person name="Schmutz J."/>
            <person name="Symeonidi A."/>
            <person name="Elias M."/>
            <person name="Eveleigh R.J."/>
            <person name="Herman E.K."/>
            <person name="Klute M.J."/>
            <person name="Nakayama T."/>
            <person name="Obornik M."/>
            <person name="Reyes-Prieto A."/>
            <person name="Armbrust E.V."/>
            <person name="Aves S.J."/>
            <person name="Beiko R.G."/>
            <person name="Coutinho P."/>
            <person name="Dacks J.B."/>
            <person name="Durnford D.G."/>
            <person name="Fast N.M."/>
            <person name="Green B.R."/>
            <person name="Grisdale C.J."/>
            <person name="Hempel F."/>
            <person name="Henrissat B."/>
            <person name="Hoppner M.P."/>
            <person name="Ishida K."/>
            <person name="Kim E."/>
            <person name="Koreny L."/>
            <person name="Kroth P.G."/>
            <person name="Liu Y."/>
            <person name="Malik S.B."/>
            <person name="Maier U.G."/>
            <person name="McRose D."/>
            <person name="Mock T."/>
            <person name="Neilson J.A."/>
            <person name="Onodera N.T."/>
            <person name="Poole A.M."/>
            <person name="Pritham E.J."/>
            <person name="Richards T.A."/>
            <person name="Rocap G."/>
            <person name="Roy S.W."/>
            <person name="Sarai C."/>
            <person name="Schaack S."/>
            <person name="Shirato S."/>
            <person name="Slamovits C.H."/>
            <person name="Spencer D.F."/>
            <person name="Suzuki S."/>
            <person name="Worden A.Z."/>
            <person name="Zauner S."/>
            <person name="Barry K."/>
            <person name="Bell C."/>
            <person name="Bharti A.K."/>
            <person name="Crow J.A."/>
            <person name="Grimwood J."/>
            <person name="Kramer R."/>
            <person name="Lindquist E."/>
            <person name="Lucas S."/>
            <person name="Salamov A."/>
            <person name="McFadden G.I."/>
            <person name="Lane C.E."/>
            <person name="Keeling P.J."/>
            <person name="Gray M.W."/>
            <person name="Grigoriev I.V."/>
            <person name="Archibald J.M."/>
        </authorList>
    </citation>
    <scope>NUCLEOTIDE SEQUENCE</scope>
    <source>
        <strain evidence="3 5">CCMP2712</strain>
    </source>
</reference>
<evidence type="ECO:0000313" key="3">
    <source>
        <dbReference type="EMBL" id="EKX36793.1"/>
    </source>
</evidence>
<dbReference type="CDD" id="cd00821">
    <property type="entry name" value="PH"/>
    <property type="match status" value="1"/>
</dbReference>
<evidence type="ECO:0000259" key="1">
    <source>
        <dbReference type="PROSITE" id="PS50003"/>
    </source>
</evidence>
<dbReference type="STRING" id="905079.L1IKM7"/>
<reference evidence="5" key="2">
    <citation type="submission" date="2012-11" db="EMBL/GenBank/DDBJ databases">
        <authorList>
            <person name="Kuo A."/>
            <person name="Curtis B.A."/>
            <person name="Tanifuji G."/>
            <person name="Burki F."/>
            <person name="Gruber A."/>
            <person name="Irimia M."/>
            <person name="Maruyama S."/>
            <person name="Arias M.C."/>
            <person name="Ball S.G."/>
            <person name="Gile G.H."/>
            <person name="Hirakawa Y."/>
            <person name="Hopkins J.F."/>
            <person name="Rensing S.A."/>
            <person name="Schmutz J."/>
            <person name="Symeonidi A."/>
            <person name="Elias M."/>
            <person name="Eveleigh R.J."/>
            <person name="Herman E.K."/>
            <person name="Klute M.J."/>
            <person name="Nakayama T."/>
            <person name="Obornik M."/>
            <person name="Reyes-Prieto A."/>
            <person name="Armbrust E.V."/>
            <person name="Aves S.J."/>
            <person name="Beiko R.G."/>
            <person name="Coutinho P."/>
            <person name="Dacks J.B."/>
            <person name="Durnford D.G."/>
            <person name="Fast N.M."/>
            <person name="Green B.R."/>
            <person name="Grisdale C."/>
            <person name="Hempe F."/>
            <person name="Henrissat B."/>
            <person name="Hoppner M.P."/>
            <person name="Ishida K.-I."/>
            <person name="Kim E."/>
            <person name="Koreny L."/>
            <person name="Kroth P.G."/>
            <person name="Liu Y."/>
            <person name="Malik S.-B."/>
            <person name="Maier U.G."/>
            <person name="McRose D."/>
            <person name="Mock T."/>
            <person name="Neilson J.A."/>
            <person name="Onodera N.T."/>
            <person name="Poole A.M."/>
            <person name="Pritham E.J."/>
            <person name="Richards T.A."/>
            <person name="Rocap G."/>
            <person name="Roy S.W."/>
            <person name="Sarai C."/>
            <person name="Schaack S."/>
            <person name="Shirato S."/>
            <person name="Slamovits C.H."/>
            <person name="Spencer D.F."/>
            <person name="Suzuki S."/>
            <person name="Worden A.Z."/>
            <person name="Zauner S."/>
            <person name="Barry K."/>
            <person name="Bell C."/>
            <person name="Bharti A.K."/>
            <person name="Crow J.A."/>
            <person name="Grimwood J."/>
            <person name="Kramer R."/>
            <person name="Lindquist E."/>
            <person name="Lucas S."/>
            <person name="Salamov A."/>
            <person name="McFadden G.I."/>
            <person name="Lane C.E."/>
            <person name="Keeling P.J."/>
            <person name="Gray M.W."/>
            <person name="Grigoriev I.V."/>
            <person name="Archibald J.M."/>
        </authorList>
    </citation>
    <scope>NUCLEOTIDE SEQUENCE</scope>
    <source>
        <strain evidence="5">CCMP2712</strain>
    </source>
</reference>
<dbReference type="Pfam" id="PF00169">
    <property type="entry name" value="PH"/>
    <property type="match status" value="1"/>
</dbReference>
<proteinExistence type="predicted"/>
<dbReference type="SMART" id="SM00233">
    <property type="entry name" value="PH"/>
    <property type="match status" value="1"/>
</dbReference>
<dbReference type="KEGG" id="gtt:GUITHDRAFT_145529"/>
<dbReference type="eggNOG" id="KOG0698">
    <property type="taxonomic scope" value="Eukaryota"/>
</dbReference>
<dbReference type="HOGENOM" id="CLU_641658_0_0_1"/>